<keyword evidence="2" id="KW-1003">Cell membrane</keyword>
<keyword evidence="3" id="KW-0997">Cell inner membrane</keyword>
<proteinExistence type="inferred from homology"/>
<dbReference type="STRING" id="1776384.GCA_900086585_03608"/>
<dbReference type="PANTHER" id="PTHR34390">
    <property type="entry name" value="UPF0442 PROTEIN YJJB-RELATED"/>
    <property type="match status" value="1"/>
</dbReference>
<accession>A0A415E324</accession>
<evidence type="ECO:0000256" key="7">
    <source>
        <dbReference type="ARBA" id="ARBA00034125"/>
    </source>
</evidence>
<dbReference type="InterPro" id="IPR050539">
    <property type="entry name" value="ThrE_Dicarb/AminoAcid_Exp"/>
</dbReference>
<evidence type="ECO:0000259" key="9">
    <source>
        <dbReference type="Pfam" id="PF12821"/>
    </source>
</evidence>
<sequence>MIVQLASAFLGSLGFALILKIKGRQILYAGIGGLVTWFIYLMVFAELQSDFIANLIAAVYVAIYAELMARVNKAPATIFLTAAAVPLIPGGRLYYTMFGLVSEDDAMFVENGTAAIIIALAISLGFVFVAVVNKYVNRFLYGKRQKRLAAKAKENTN</sequence>
<protein>
    <submittedName>
        <fullName evidence="10">Threonine/serine exporter</fullName>
    </submittedName>
</protein>
<dbReference type="EMBL" id="QRMS01000002">
    <property type="protein sequence ID" value="RHJ88046.1"/>
    <property type="molecule type" value="Genomic_DNA"/>
</dbReference>
<comment type="caution">
    <text evidence="10">The sequence shown here is derived from an EMBL/GenBank/DDBJ whole genome shotgun (WGS) entry which is preliminary data.</text>
</comment>
<dbReference type="GO" id="GO:0015744">
    <property type="term" value="P:succinate transport"/>
    <property type="evidence" value="ECO:0007669"/>
    <property type="project" value="TreeGrafter"/>
</dbReference>
<comment type="subcellular location">
    <subcellularLocation>
        <location evidence="1">Cell membrane</location>
        <topology evidence="1">Multi-pass membrane protein</topology>
    </subcellularLocation>
</comment>
<evidence type="ECO:0000256" key="8">
    <source>
        <dbReference type="SAM" id="Phobius"/>
    </source>
</evidence>
<dbReference type="GO" id="GO:0005886">
    <property type="term" value="C:plasma membrane"/>
    <property type="evidence" value="ECO:0007669"/>
    <property type="project" value="UniProtKB-SubCell"/>
</dbReference>
<comment type="similarity">
    <text evidence="7">Belongs to the ThrE exporter (TC 2.A.79) family.</text>
</comment>
<dbReference type="PANTHER" id="PTHR34390:SF1">
    <property type="entry name" value="SUCCINATE TRANSPORTER SUBUNIT YJJB-RELATED"/>
    <property type="match status" value="1"/>
</dbReference>
<feature type="transmembrane region" description="Helical" evidence="8">
    <location>
        <begin position="51"/>
        <end position="69"/>
    </location>
</feature>
<feature type="domain" description="Threonine/Serine exporter ThrE" evidence="9">
    <location>
        <begin position="5"/>
        <end position="131"/>
    </location>
</feature>
<evidence type="ECO:0000256" key="6">
    <source>
        <dbReference type="ARBA" id="ARBA00023136"/>
    </source>
</evidence>
<evidence type="ECO:0000256" key="3">
    <source>
        <dbReference type="ARBA" id="ARBA00022519"/>
    </source>
</evidence>
<dbReference type="InterPro" id="IPR024528">
    <property type="entry name" value="ThrE_2"/>
</dbReference>
<name>A0A415E324_9FIRM</name>
<organism evidence="10 11">
    <name type="scientific">Emergencia timonensis</name>
    <dbReference type="NCBI Taxonomy" id="1776384"/>
    <lineage>
        <taxon>Bacteria</taxon>
        <taxon>Bacillati</taxon>
        <taxon>Bacillota</taxon>
        <taxon>Clostridia</taxon>
        <taxon>Peptostreptococcales</taxon>
        <taxon>Anaerovoracaceae</taxon>
        <taxon>Emergencia</taxon>
    </lineage>
</organism>
<evidence type="ECO:0000256" key="5">
    <source>
        <dbReference type="ARBA" id="ARBA00022989"/>
    </source>
</evidence>
<gene>
    <name evidence="10" type="ORF">DW099_06410</name>
</gene>
<feature type="transmembrane region" description="Helical" evidence="8">
    <location>
        <begin position="76"/>
        <end position="95"/>
    </location>
</feature>
<dbReference type="AlphaFoldDB" id="A0A415E324"/>
<evidence type="ECO:0000313" key="10">
    <source>
        <dbReference type="EMBL" id="RHJ88046.1"/>
    </source>
</evidence>
<keyword evidence="11" id="KW-1185">Reference proteome</keyword>
<evidence type="ECO:0000256" key="1">
    <source>
        <dbReference type="ARBA" id="ARBA00004651"/>
    </source>
</evidence>
<feature type="transmembrane region" description="Helical" evidence="8">
    <location>
        <begin position="115"/>
        <end position="136"/>
    </location>
</feature>
<dbReference type="Pfam" id="PF12821">
    <property type="entry name" value="ThrE_2"/>
    <property type="match status" value="1"/>
</dbReference>
<evidence type="ECO:0000256" key="4">
    <source>
        <dbReference type="ARBA" id="ARBA00022692"/>
    </source>
</evidence>
<keyword evidence="5 8" id="KW-1133">Transmembrane helix</keyword>
<dbReference type="RefSeq" id="WP_118334533.1">
    <property type="nucleotide sequence ID" value="NZ_AP025567.1"/>
</dbReference>
<reference evidence="10 11" key="1">
    <citation type="submission" date="2018-08" db="EMBL/GenBank/DDBJ databases">
        <title>A genome reference for cultivated species of the human gut microbiota.</title>
        <authorList>
            <person name="Zou Y."/>
            <person name="Xue W."/>
            <person name="Luo G."/>
        </authorList>
    </citation>
    <scope>NUCLEOTIDE SEQUENCE [LARGE SCALE GENOMIC DNA]</scope>
    <source>
        <strain evidence="10 11">AM07-24</strain>
    </source>
</reference>
<keyword evidence="4 8" id="KW-0812">Transmembrane</keyword>
<evidence type="ECO:0000256" key="2">
    <source>
        <dbReference type="ARBA" id="ARBA00022475"/>
    </source>
</evidence>
<evidence type="ECO:0000313" key="11">
    <source>
        <dbReference type="Proteomes" id="UP000284841"/>
    </source>
</evidence>
<keyword evidence="6 8" id="KW-0472">Membrane</keyword>
<dbReference type="OrthoDB" id="9810047at2"/>
<feature type="transmembrane region" description="Helical" evidence="8">
    <location>
        <begin position="26"/>
        <end position="45"/>
    </location>
</feature>
<dbReference type="Proteomes" id="UP000284841">
    <property type="component" value="Unassembled WGS sequence"/>
</dbReference>